<dbReference type="EMBL" id="JAANAS010000050">
    <property type="protein sequence ID" value="NGZ90009.1"/>
    <property type="molecule type" value="Genomic_DNA"/>
</dbReference>
<sequence length="204" mass="23604">MEVSQLIHSALEKAQNYKSFKSYIQDLFSQGKTTGDNQSEAYINYTELSLQRMKRWEKIGKINPELAEKIKSVEQEQTWLLITEAWCGDAAHALPFIEKLAGLNPKIELKIVLRDENEELMNQFLTNGGKSIPKLIAYAKKQNEVLFTWGPRPEEAMQLVKKEKELKGELDEAFRKKLQQWFNKDKGKKTVSDLVELTVKNDNK</sequence>
<evidence type="ECO:0000313" key="1">
    <source>
        <dbReference type="EMBL" id="NGZ90009.1"/>
    </source>
</evidence>
<comment type="caution">
    <text evidence="1">The sequence shown here is derived from an EMBL/GenBank/DDBJ whole genome shotgun (WGS) entry which is preliminary data.</text>
</comment>
<dbReference type="Gene3D" id="3.40.30.10">
    <property type="entry name" value="Glutaredoxin"/>
    <property type="match status" value="1"/>
</dbReference>
<dbReference type="Proteomes" id="UP000643701">
    <property type="component" value="Unassembled WGS sequence"/>
</dbReference>
<dbReference type="AlphaFoldDB" id="A0A967AD03"/>
<accession>A0A967AD03</accession>
<protein>
    <submittedName>
        <fullName evidence="1">Thioredoxin family protein</fullName>
    </submittedName>
</protein>
<gene>
    <name evidence="1" type="ORF">G7034_07080</name>
</gene>
<dbReference type="Pfam" id="PF14595">
    <property type="entry name" value="Thioredoxin_9"/>
    <property type="match status" value="1"/>
</dbReference>
<proteinExistence type="predicted"/>
<reference evidence="1" key="1">
    <citation type="submission" date="2020-03" db="EMBL/GenBank/DDBJ databases">
        <title>Psychroflexus Maritimus sp. nov., isolate from marine sediment.</title>
        <authorList>
            <person name="Zhong Y.-L."/>
        </authorList>
    </citation>
    <scope>NUCLEOTIDE SEQUENCE</scope>
    <source>
        <strain evidence="1">C1</strain>
    </source>
</reference>
<evidence type="ECO:0000313" key="2">
    <source>
        <dbReference type="Proteomes" id="UP000643701"/>
    </source>
</evidence>
<organism evidence="1 2">
    <name type="scientific">Psychroflexus maritimus</name>
    <dbReference type="NCBI Taxonomy" id="2714865"/>
    <lineage>
        <taxon>Bacteria</taxon>
        <taxon>Pseudomonadati</taxon>
        <taxon>Bacteroidota</taxon>
        <taxon>Flavobacteriia</taxon>
        <taxon>Flavobacteriales</taxon>
        <taxon>Flavobacteriaceae</taxon>
        <taxon>Psychroflexus</taxon>
    </lineage>
</organism>
<dbReference type="SUPFAM" id="SSF52833">
    <property type="entry name" value="Thioredoxin-like"/>
    <property type="match status" value="1"/>
</dbReference>
<name>A0A967AD03_9FLAO</name>
<dbReference type="RefSeq" id="WP_166400263.1">
    <property type="nucleotide sequence ID" value="NZ_JAANAS010000050.1"/>
</dbReference>
<keyword evidence="2" id="KW-1185">Reference proteome</keyword>
<dbReference type="InterPro" id="IPR036249">
    <property type="entry name" value="Thioredoxin-like_sf"/>
</dbReference>